<dbReference type="PROSITE" id="PS50096">
    <property type="entry name" value="IQ"/>
    <property type="match status" value="3"/>
</dbReference>
<dbReference type="AlphaFoldDB" id="W9QVX0"/>
<feature type="compositionally biased region" description="Low complexity" evidence="10">
    <location>
        <begin position="146"/>
        <end position="163"/>
    </location>
</feature>
<dbReference type="SUPFAM" id="SSF48403">
    <property type="entry name" value="Ankyrin repeat"/>
    <property type="match status" value="1"/>
</dbReference>
<keyword evidence="3" id="KW-0112">Calmodulin-binding</keyword>
<dbReference type="SMART" id="SM00248">
    <property type="entry name" value="ANK"/>
    <property type="match status" value="2"/>
</dbReference>
<keyword evidence="6" id="KW-0010">Activator</keyword>
<evidence type="ECO:0000256" key="8">
    <source>
        <dbReference type="ARBA" id="ARBA00023242"/>
    </source>
</evidence>
<evidence type="ECO:0000256" key="4">
    <source>
        <dbReference type="ARBA" id="ARBA00023016"/>
    </source>
</evidence>
<dbReference type="GO" id="GO:0005516">
    <property type="term" value="F:calmodulin binding"/>
    <property type="evidence" value="ECO:0007669"/>
    <property type="project" value="UniProtKB-KW"/>
</dbReference>
<protein>
    <submittedName>
        <fullName evidence="12">Calmodulin-binding transcription activator 5</fullName>
    </submittedName>
</protein>
<evidence type="ECO:0000256" key="7">
    <source>
        <dbReference type="ARBA" id="ARBA00023163"/>
    </source>
</evidence>
<dbReference type="Pfam" id="PF03859">
    <property type="entry name" value="CG-1"/>
    <property type="match status" value="1"/>
</dbReference>
<dbReference type="InterPro" id="IPR027417">
    <property type="entry name" value="P-loop_NTPase"/>
</dbReference>
<dbReference type="InterPro" id="IPR014756">
    <property type="entry name" value="Ig_E-set"/>
</dbReference>
<evidence type="ECO:0000256" key="10">
    <source>
        <dbReference type="SAM" id="MobiDB-lite"/>
    </source>
</evidence>
<feature type="region of interest" description="Disordered" evidence="10">
    <location>
        <begin position="141"/>
        <end position="168"/>
    </location>
</feature>
<dbReference type="InterPro" id="IPR013783">
    <property type="entry name" value="Ig-like_fold"/>
</dbReference>
<evidence type="ECO:0000256" key="1">
    <source>
        <dbReference type="ARBA" id="ARBA00004123"/>
    </source>
</evidence>
<dbReference type="Gene3D" id="1.25.40.20">
    <property type="entry name" value="Ankyrin repeat-containing domain"/>
    <property type="match status" value="1"/>
</dbReference>
<dbReference type="Proteomes" id="UP000030645">
    <property type="component" value="Unassembled WGS sequence"/>
</dbReference>
<feature type="repeat" description="ANK" evidence="9">
    <location>
        <begin position="724"/>
        <end position="756"/>
    </location>
</feature>
<dbReference type="PANTHER" id="PTHR23335:SF3">
    <property type="entry name" value="CALMODULIN-BINDING TRANSCRIPTION ACTIVATOR 5"/>
    <property type="match status" value="1"/>
</dbReference>
<keyword evidence="7" id="KW-0804">Transcription</keyword>
<dbReference type="PANTHER" id="PTHR23335">
    <property type="entry name" value="CALMODULIN-BINDING TRANSCRIPTION ACTIVATOR CAMTA"/>
    <property type="match status" value="1"/>
</dbReference>
<keyword evidence="5 9" id="KW-0040">ANK repeat</keyword>
<dbReference type="eggNOG" id="KOG0520">
    <property type="taxonomic scope" value="Eukaryota"/>
</dbReference>
<feature type="domain" description="CG-1" evidence="11">
    <location>
        <begin position="21"/>
        <end position="147"/>
    </location>
</feature>
<dbReference type="EMBL" id="KE344264">
    <property type="protein sequence ID" value="EXB55739.1"/>
    <property type="molecule type" value="Genomic_DNA"/>
</dbReference>
<evidence type="ECO:0000256" key="2">
    <source>
        <dbReference type="ARBA" id="ARBA00008267"/>
    </source>
</evidence>
<accession>W9QVX0</accession>
<evidence type="ECO:0000259" key="11">
    <source>
        <dbReference type="PROSITE" id="PS51437"/>
    </source>
</evidence>
<dbReference type="InterPro" id="IPR000048">
    <property type="entry name" value="IQ_motif_EF-hand-BS"/>
</dbReference>
<dbReference type="SMART" id="SM01076">
    <property type="entry name" value="CG-1"/>
    <property type="match status" value="1"/>
</dbReference>
<dbReference type="Pfam" id="PF00612">
    <property type="entry name" value="IQ"/>
    <property type="match status" value="1"/>
</dbReference>
<dbReference type="GO" id="GO:0003712">
    <property type="term" value="F:transcription coregulator activity"/>
    <property type="evidence" value="ECO:0007669"/>
    <property type="project" value="TreeGrafter"/>
</dbReference>
<dbReference type="SUPFAM" id="SSF81296">
    <property type="entry name" value="E set domains"/>
    <property type="match status" value="1"/>
</dbReference>
<dbReference type="InterPro" id="IPR005559">
    <property type="entry name" value="CG-1_dom"/>
</dbReference>
<dbReference type="PROSITE" id="PS50088">
    <property type="entry name" value="ANK_REPEAT"/>
    <property type="match status" value="1"/>
</dbReference>
<evidence type="ECO:0000256" key="3">
    <source>
        <dbReference type="ARBA" id="ARBA00022860"/>
    </source>
</evidence>
<dbReference type="Gene3D" id="2.60.40.10">
    <property type="entry name" value="Immunoglobulins"/>
    <property type="match status" value="1"/>
</dbReference>
<organism evidence="12 13">
    <name type="scientific">Morus notabilis</name>
    <dbReference type="NCBI Taxonomy" id="981085"/>
    <lineage>
        <taxon>Eukaryota</taxon>
        <taxon>Viridiplantae</taxon>
        <taxon>Streptophyta</taxon>
        <taxon>Embryophyta</taxon>
        <taxon>Tracheophyta</taxon>
        <taxon>Spermatophyta</taxon>
        <taxon>Magnoliopsida</taxon>
        <taxon>eudicotyledons</taxon>
        <taxon>Gunneridae</taxon>
        <taxon>Pentapetalae</taxon>
        <taxon>rosids</taxon>
        <taxon>fabids</taxon>
        <taxon>Rosales</taxon>
        <taxon>Moraceae</taxon>
        <taxon>Moreae</taxon>
        <taxon>Morus</taxon>
    </lineage>
</organism>
<name>W9QVX0_9ROSA</name>
<keyword evidence="13" id="KW-1185">Reference proteome</keyword>
<dbReference type="PROSITE" id="PS50297">
    <property type="entry name" value="ANK_REP_REGION"/>
    <property type="match status" value="1"/>
</dbReference>
<evidence type="ECO:0000313" key="12">
    <source>
        <dbReference type="EMBL" id="EXB55739.1"/>
    </source>
</evidence>
<keyword evidence="8" id="KW-0539">Nucleus</keyword>
<dbReference type="Pfam" id="PF12796">
    <property type="entry name" value="Ank_2"/>
    <property type="match status" value="1"/>
</dbReference>
<feature type="region of interest" description="Disordered" evidence="10">
    <location>
        <begin position="966"/>
        <end position="986"/>
    </location>
</feature>
<evidence type="ECO:0000256" key="5">
    <source>
        <dbReference type="ARBA" id="ARBA00023043"/>
    </source>
</evidence>
<dbReference type="GO" id="GO:0005634">
    <property type="term" value="C:nucleus"/>
    <property type="evidence" value="ECO:0007669"/>
    <property type="project" value="UniProtKB-SubCell"/>
</dbReference>
<dbReference type="SUPFAM" id="SSF52540">
    <property type="entry name" value="P-loop containing nucleoside triphosphate hydrolases"/>
    <property type="match status" value="1"/>
</dbReference>
<dbReference type="STRING" id="981085.W9QVX0"/>
<reference evidence="13" key="1">
    <citation type="submission" date="2013-01" db="EMBL/GenBank/DDBJ databases">
        <title>Draft Genome Sequence of a Mulberry Tree, Morus notabilis C.K. Schneid.</title>
        <authorList>
            <person name="He N."/>
            <person name="Zhao S."/>
        </authorList>
    </citation>
    <scope>NUCLEOTIDE SEQUENCE</scope>
</reference>
<dbReference type="InterPro" id="IPR036770">
    <property type="entry name" value="Ankyrin_rpt-contain_sf"/>
</dbReference>
<comment type="subcellular location">
    <subcellularLocation>
        <location evidence="1">Nucleus</location>
    </subcellularLocation>
</comment>
<evidence type="ECO:0000256" key="6">
    <source>
        <dbReference type="ARBA" id="ARBA00023159"/>
    </source>
</evidence>
<comment type="similarity">
    <text evidence="2">Belongs to the CAMTA family.</text>
</comment>
<dbReference type="SMART" id="SM00015">
    <property type="entry name" value="IQ"/>
    <property type="match status" value="3"/>
</dbReference>
<gene>
    <name evidence="12" type="ORF">L484_007735</name>
</gene>
<keyword evidence="4" id="KW-0346">Stress response</keyword>
<dbReference type="InterPro" id="IPR002110">
    <property type="entry name" value="Ankyrin_rpt"/>
</dbReference>
<dbReference type="PROSITE" id="PS51437">
    <property type="entry name" value="CG_1"/>
    <property type="match status" value="1"/>
</dbReference>
<dbReference type="Gene3D" id="1.20.5.190">
    <property type="match status" value="1"/>
</dbReference>
<sequence length="1036" mass="117321">MERQLVGSEIHGFHTLQDLDFATIMEEATGRWLRPNEIHAILSNNKYFTIHVKPVNLPKSGSIVLFDRKMLRNFRKDGHNWKKKKDGKTVKEAHEHLKVGNEERIHVYYAHGQDNPTFVRRCYWLLDKSLEHIVLVHYRETQESQGSPFTPGNSNSSSTSDPSAPWIASDELDSRANNAFHVGGTDLLESRDNLTVRNHEQRLYDINTLEWDELLVANAPVNSAASKGGDKVPLFNQQNQGAGNGFFAGVNGVEIGASRKFRYLGSIVQYEGDIEEDVQHGIKAGMVKWKNATGVLCDGKMPIKLKEKFYRIVIRPTMLYGSECWVIKRQYICKMSVTEMRMLRWMSGHTRMDRIRNEVIRSKVGIAPIEDKGTINSVTELSSFNNLMNPTAGNAHGNLLNDVYIPKMEGQSNSDSIGVGTGDSLDVLVDNGLHSQDSFGRWIENFMTEDPRSIEDPMLGTSISSVKESFVSPEMSHLQSPVPEQIFNIIDMSPEWGYSNEKTKILVTGFFHEQYQHLAKSNLLCVYGDASVSAEIVQVGVYRCLVSPHSPGSVNLFMSIDGQKPISQVLNFECRSPILSAPVVSSEEKYNWEEFRTQMRLARLLFSTSKSLNILSSKVSPNALKEAKKFADKTSHVSNTWEVFMKSIENSKIPFPQAKDNLFRLILRDRLKDWLLERITEGSKSTDFDIHGQGVIHLCAILGYTWAIHLFSLSGLSLDFRDKLGWTALHWAAYCGNEKMVGALLTAGAKPNLVTDPTSANPAGYTAGDIAYMRGYEGLAAYLSEKGLVEQFNDMSIAGNASGTIETSTNDIANNENLSEEQLYLKDTLAAYRTAADAAARIQLAFREHSLKLRTKAVEFSSPEEEARSIIAAMKIQHAFRNFDTRKKIVAAARIQYRFRTWKIRKDFLHTRRQVIKIQAAFRGYQVRRQYCKILWSVGVLEKAILRWRFKRRGFRGLQVNPTEAVSDQGRESDTEEDFYKTSQKQAEDRVERSVVRVQALFRSKKAQDEYQAMKLAHNRAKLEYDILDPDIDINS</sequence>
<evidence type="ECO:0000313" key="13">
    <source>
        <dbReference type="Proteomes" id="UP000030645"/>
    </source>
</evidence>
<dbReference type="GO" id="GO:0003690">
    <property type="term" value="F:double-stranded DNA binding"/>
    <property type="evidence" value="ECO:0007669"/>
    <property type="project" value="TreeGrafter"/>
</dbReference>
<evidence type="ECO:0000256" key="9">
    <source>
        <dbReference type="PROSITE-ProRule" id="PRU00023"/>
    </source>
</evidence>
<dbReference type="GO" id="GO:0006357">
    <property type="term" value="P:regulation of transcription by RNA polymerase II"/>
    <property type="evidence" value="ECO:0007669"/>
    <property type="project" value="TreeGrafter"/>
</dbReference>
<proteinExistence type="inferred from homology"/>